<reference evidence="8" key="2">
    <citation type="submission" date="2025-08" db="UniProtKB">
        <authorList>
            <consortium name="Ensembl"/>
        </authorList>
    </citation>
    <scope>IDENTIFICATION</scope>
</reference>
<accession>A0A665TQ61</accession>
<evidence type="ECO:0000256" key="6">
    <source>
        <dbReference type="ARBA" id="ARBA00023180"/>
    </source>
</evidence>
<reference evidence="8" key="3">
    <citation type="submission" date="2025-09" db="UniProtKB">
        <authorList>
            <consortium name="Ensembl"/>
        </authorList>
    </citation>
    <scope>IDENTIFICATION</scope>
</reference>
<keyword evidence="3 7" id="KW-0812">Transmembrane</keyword>
<evidence type="ECO:0000256" key="1">
    <source>
        <dbReference type="ARBA" id="ARBA00004651"/>
    </source>
</evidence>
<evidence type="ECO:0000313" key="9">
    <source>
        <dbReference type="Proteomes" id="UP000472264"/>
    </source>
</evidence>
<keyword evidence="6" id="KW-0325">Glycoprotein</keyword>
<feature type="transmembrane region" description="Helical" evidence="7">
    <location>
        <begin position="176"/>
        <end position="196"/>
    </location>
</feature>
<evidence type="ECO:0000256" key="7">
    <source>
        <dbReference type="SAM" id="Phobius"/>
    </source>
</evidence>
<dbReference type="PANTHER" id="PTHR20766:SF0">
    <property type="entry name" value="LARGE NEUTRAL AMINO ACIDS TRANSPORTER SMALL SUBUNIT 3"/>
    <property type="match status" value="1"/>
</dbReference>
<dbReference type="PANTHER" id="PTHR20766">
    <property type="entry name" value="LARGE NEUTRAL AMINO ACIDS TRANSPORTER SMALL SUBUNIT 4-LIKE ISOFORM X1"/>
    <property type="match status" value="1"/>
</dbReference>
<proteinExistence type="predicted"/>
<evidence type="ECO:0000256" key="2">
    <source>
        <dbReference type="ARBA" id="ARBA00022475"/>
    </source>
</evidence>
<keyword evidence="2" id="KW-1003">Cell membrane</keyword>
<comment type="subcellular location">
    <subcellularLocation>
        <location evidence="1">Cell membrane</location>
        <topology evidence="1">Multi-pass membrane protein</topology>
    </subcellularLocation>
</comment>
<keyword evidence="5 7" id="KW-0472">Membrane</keyword>
<keyword evidence="4 7" id="KW-1133">Transmembrane helix</keyword>
<evidence type="ECO:0000256" key="3">
    <source>
        <dbReference type="ARBA" id="ARBA00022692"/>
    </source>
</evidence>
<feature type="transmembrane region" description="Helical" evidence="7">
    <location>
        <begin position="89"/>
        <end position="106"/>
    </location>
</feature>
<dbReference type="AlphaFoldDB" id="A0A665TQ61"/>
<dbReference type="Ensembl" id="ENSENLT00000005566.1">
    <property type="protein sequence ID" value="ENSENLP00000005301.1"/>
    <property type="gene ID" value="ENSENLG00000002592.1"/>
</dbReference>
<evidence type="ECO:0000313" key="8">
    <source>
        <dbReference type="Ensembl" id="ENSENLP00000005301.1"/>
    </source>
</evidence>
<reference evidence="8" key="1">
    <citation type="submission" date="2021-04" db="EMBL/GenBank/DDBJ databases">
        <authorList>
            <consortium name="Wellcome Sanger Institute Data Sharing"/>
        </authorList>
    </citation>
    <scope>NUCLEOTIDE SEQUENCE [LARGE SCALE GENOMIC DNA]</scope>
</reference>
<name>A0A665TQ61_ECHNA</name>
<dbReference type="GO" id="GO:0005886">
    <property type="term" value="C:plasma membrane"/>
    <property type="evidence" value="ECO:0007669"/>
    <property type="project" value="UniProtKB-SubCell"/>
</dbReference>
<protein>
    <submittedName>
        <fullName evidence="8">Uncharacterized protein</fullName>
    </submittedName>
</protein>
<keyword evidence="9" id="KW-1185">Reference proteome</keyword>
<dbReference type="InParanoid" id="A0A665TQ61"/>
<dbReference type="GO" id="GO:0015175">
    <property type="term" value="F:neutral L-amino acid transmembrane transporter activity"/>
    <property type="evidence" value="ECO:0007669"/>
    <property type="project" value="TreeGrafter"/>
</dbReference>
<evidence type="ECO:0000256" key="4">
    <source>
        <dbReference type="ARBA" id="ARBA00022989"/>
    </source>
</evidence>
<dbReference type="GO" id="GO:0015179">
    <property type="term" value="F:L-amino acid transmembrane transporter activity"/>
    <property type="evidence" value="ECO:0007669"/>
    <property type="project" value="TreeGrafter"/>
</dbReference>
<organism evidence="8 9">
    <name type="scientific">Echeneis naucrates</name>
    <name type="common">Live sharksucker</name>
    <dbReference type="NCBI Taxonomy" id="173247"/>
    <lineage>
        <taxon>Eukaryota</taxon>
        <taxon>Metazoa</taxon>
        <taxon>Chordata</taxon>
        <taxon>Craniata</taxon>
        <taxon>Vertebrata</taxon>
        <taxon>Euteleostomi</taxon>
        <taxon>Actinopterygii</taxon>
        <taxon>Neopterygii</taxon>
        <taxon>Teleostei</taxon>
        <taxon>Neoteleostei</taxon>
        <taxon>Acanthomorphata</taxon>
        <taxon>Carangaria</taxon>
        <taxon>Carangiformes</taxon>
        <taxon>Echeneidae</taxon>
        <taxon>Echeneis</taxon>
    </lineage>
</organism>
<evidence type="ECO:0000256" key="5">
    <source>
        <dbReference type="ARBA" id="ARBA00023136"/>
    </source>
</evidence>
<sequence>MTMTQLRLIFFLGAMNKMLEFLITHGNPNRKHYYFHSLFFCRFIDTMTNLNFNTLCPLTCPLIGYIMDWGIKDQPDGQNIQKLTNAMRAFIFTNLLLVTFGIVSLIDNLPIQVRKILHRNVKVHLKFPCFIHSKNNANHFGTLTGMQSMINAAFDLLQQQLFILMVGHFHGDPYCINLGLLIFSLTGFLLPGYLFYHRKNLIRARAAHGRLAAGKTQNKSIS</sequence>
<dbReference type="Proteomes" id="UP000472264">
    <property type="component" value="Chromosome 1"/>
</dbReference>